<dbReference type="CDD" id="cd00093">
    <property type="entry name" value="HTH_XRE"/>
    <property type="match status" value="1"/>
</dbReference>
<comment type="caution">
    <text evidence="2">The sequence shown here is derived from an EMBL/GenBank/DDBJ whole genome shotgun (WGS) entry which is preliminary data.</text>
</comment>
<protein>
    <recommendedName>
        <fullName evidence="1">HTH cro/C1-type domain-containing protein</fullName>
    </recommendedName>
</protein>
<dbReference type="RefSeq" id="WP_137734263.1">
    <property type="nucleotide sequence ID" value="NZ_BJCL01000010.1"/>
</dbReference>
<evidence type="ECO:0000313" key="2">
    <source>
        <dbReference type="EMBL" id="GCL64530.1"/>
    </source>
</evidence>
<sequence>MSTTAALVQVLKAELKRAGITYAALARELGLAESSVKRMLARGDMPLARVDAICRVLKTDFAELARQVAEAQAQRPMLTAAQEAAVVADPRLLLLALCVLSQWTAAQIVATYRLTEAECVAGLTRLDALGVIELRANNRYRLRVGKTLRWLPDGPLMQFFRQRVVDDFFQGRFDGEDELLMLVHGQVSPPMARVFNERLQRLAQDFAQQHLADQRLPTEQKRPFTLLIGWRSWLYAGLRDFRRQPDTRLPGPTPGAPGERG</sequence>
<dbReference type="PROSITE" id="PS50943">
    <property type="entry name" value="HTH_CROC1"/>
    <property type="match status" value="1"/>
</dbReference>
<dbReference type="AlphaFoldDB" id="A0A480AUI4"/>
<dbReference type="GO" id="GO:0003677">
    <property type="term" value="F:DNA binding"/>
    <property type="evidence" value="ECO:0007669"/>
    <property type="project" value="InterPro"/>
</dbReference>
<gene>
    <name evidence="2" type="ORF">AQPW35_36110</name>
</gene>
<name>A0A480AUI4_9BURK</name>
<dbReference type="Gene3D" id="1.10.260.40">
    <property type="entry name" value="lambda repressor-like DNA-binding domains"/>
    <property type="match status" value="1"/>
</dbReference>
<reference evidence="3" key="1">
    <citation type="submission" date="2019-03" db="EMBL/GenBank/DDBJ databases">
        <title>Aquabacterium pictum sp.nov., the first bacteriochlorophyll a-containing freshwater bacterium in the genus Aquabacterium of the class Betaproteobacteria.</title>
        <authorList>
            <person name="Hirose S."/>
            <person name="Tank M."/>
            <person name="Hara E."/>
            <person name="Tamaki H."/>
            <person name="Takaichi S."/>
            <person name="Haruta S."/>
            <person name="Hanada S."/>
        </authorList>
    </citation>
    <scope>NUCLEOTIDE SEQUENCE [LARGE SCALE GENOMIC DNA]</scope>
    <source>
        <strain evidence="3">W35</strain>
    </source>
</reference>
<feature type="domain" description="HTH cro/C1-type" evidence="1">
    <location>
        <begin position="11"/>
        <end position="64"/>
    </location>
</feature>
<dbReference type="Proteomes" id="UP000301751">
    <property type="component" value="Unassembled WGS sequence"/>
</dbReference>
<dbReference type="SMART" id="SM00530">
    <property type="entry name" value="HTH_XRE"/>
    <property type="match status" value="1"/>
</dbReference>
<proteinExistence type="predicted"/>
<organism evidence="2 3">
    <name type="scientific">Pseudaquabacterium pictum</name>
    <dbReference type="NCBI Taxonomy" id="2315236"/>
    <lineage>
        <taxon>Bacteria</taxon>
        <taxon>Pseudomonadati</taxon>
        <taxon>Pseudomonadota</taxon>
        <taxon>Betaproteobacteria</taxon>
        <taxon>Burkholderiales</taxon>
        <taxon>Sphaerotilaceae</taxon>
        <taxon>Pseudaquabacterium</taxon>
    </lineage>
</organism>
<keyword evidence="3" id="KW-1185">Reference proteome</keyword>
<dbReference type="OrthoDB" id="5298444at2"/>
<dbReference type="InterPro" id="IPR001387">
    <property type="entry name" value="Cro/C1-type_HTH"/>
</dbReference>
<dbReference type="SUPFAM" id="SSF47413">
    <property type="entry name" value="lambda repressor-like DNA-binding domains"/>
    <property type="match status" value="1"/>
</dbReference>
<dbReference type="InterPro" id="IPR010982">
    <property type="entry name" value="Lambda_DNA-bd_dom_sf"/>
</dbReference>
<accession>A0A480AUI4</accession>
<dbReference type="Pfam" id="PF13443">
    <property type="entry name" value="HTH_26"/>
    <property type="match status" value="1"/>
</dbReference>
<evidence type="ECO:0000313" key="3">
    <source>
        <dbReference type="Proteomes" id="UP000301751"/>
    </source>
</evidence>
<evidence type="ECO:0000259" key="1">
    <source>
        <dbReference type="PROSITE" id="PS50943"/>
    </source>
</evidence>
<dbReference type="EMBL" id="BJCL01000010">
    <property type="protein sequence ID" value="GCL64530.1"/>
    <property type="molecule type" value="Genomic_DNA"/>
</dbReference>